<protein>
    <submittedName>
        <fullName evidence="1">Uncharacterized protein</fullName>
    </submittedName>
</protein>
<proteinExistence type="predicted"/>
<organism evidence="1 2">
    <name type="scientific">Dallia pectoralis</name>
    <name type="common">Alaska blackfish</name>
    <dbReference type="NCBI Taxonomy" id="75939"/>
    <lineage>
        <taxon>Eukaryota</taxon>
        <taxon>Metazoa</taxon>
        <taxon>Chordata</taxon>
        <taxon>Craniata</taxon>
        <taxon>Vertebrata</taxon>
        <taxon>Euteleostomi</taxon>
        <taxon>Actinopterygii</taxon>
        <taxon>Neopterygii</taxon>
        <taxon>Teleostei</taxon>
        <taxon>Protacanthopterygii</taxon>
        <taxon>Esociformes</taxon>
        <taxon>Umbridae</taxon>
        <taxon>Dallia</taxon>
    </lineage>
</organism>
<reference evidence="1" key="1">
    <citation type="submission" date="2021-05" db="EMBL/GenBank/DDBJ databases">
        <authorList>
            <person name="Pan Q."/>
            <person name="Jouanno E."/>
            <person name="Zahm M."/>
            <person name="Klopp C."/>
            <person name="Cabau C."/>
            <person name="Louis A."/>
            <person name="Berthelot C."/>
            <person name="Parey E."/>
            <person name="Roest Crollius H."/>
            <person name="Montfort J."/>
            <person name="Robinson-Rechavi M."/>
            <person name="Bouchez O."/>
            <person name="Lampietro C."/>
            <person name="Lopez Roques C."/>
            <person name="Donnadieu C."/>
            <person name="Postlethwait J."/>
            <person name="Bobe J."/>
            <person name="Dillon D."/>
            <person name="Chandos A."/>
            <person name="von Hippel F."/>
            <person name="Guiguen Y."/>
        </authorList>
    </citation>
    <scope>NUCLEOTIDE SEQUENCE</scope>
    <source>
        <strain evidence="1">YG-Jan2019</strain>
    </source>
</reference>
<feature type="non-terminal residue" evidence="1">
    <location>
        <position position="55"/>
    </location>
</feature>
<gene>
    <name evidence="1" type="ORF">DPEC_G00174190</name>
</gene>
<dbReference type="EMBL" id="CM055741">
    <property type="protein sequence ID" value="KAJ8001898.1"/>
    <property type="molecule type" value="Genomic_DNA"/>
</dbReference>
<keyword evidence="2" id="KW-1185">Reference proteome</keyword>
<accession>A0ACC2GEG3</accession>
<dbReference type="Proteomes" id="UP001157502">
    <property type="component" value="Chromosome 14"/>
</dbReference>
<evidence type="ECO:0000313" key="2">
    <source>
        <dbReference type="Proteomes" id="UP001157502"/>
    </source>
</evidence>
<comment type="caution">
    <text evidence="1">The sequence shown here is derived from an EMBL/GenBank/DDBJ whole genome shotgun (WGS) entry which is preliminary data.</text>
</comment>
<name>A0ACC2GEG3_DALPE</name>
<evidence type="ECO:0000313" key="1">
    <source>
        <dbReference type="EMBL" id="KAJ8001898.1"/>
    </source>
</evidence>
<sequence length="55" mass="6200">MIRLLKEGGCCDRNVEGLCLFKHVHNHEMPGCWHCLGSRLISNSISEECRSPVCT</sequence>